<dbReference type="CDD" id="cd00093">
    <property type="entry name" value="HTH_XRE"/>
    <property type="match status" value="1"/>
</dbReference>
<dbReference type="EMBL" id="BJVJ01000140">
    <property type="protein sequence ID" value="GEL27059.1"/>
    <property type="molecule type" value="Genomic_DNA"/>
</dbReference>
<reference evidence="2 3" key="1">
    <citation type="submission" date="2019-07" db="EMBL/GenBank/DDBJ databases">
        <title>Whole genome shotgun sequence of Pseudonocardia sulfidoxydans NBRC 16205.</title>
        <authorList>
            <person name="Hosoyama A."/>
            <person name="Uohara A."/>
            <person name="Ohji S."/>
            <person name="Ichikawa N."/>
        </authorList>
    </citation>
    <scope>NUCLEOTIDE SEQUENCE [LARGE SCALE GENOMIC DNA]</scope>
    <source>
        <strain evidence="2 3">NBRC 16205</strain>
    </source>
</reference>
<dbReference type="InterPro" id="IPR010982">
    <property type="entry name" value="Lambda_DNA-bd_dom_sf"/>
</dbReference>
<organism evidence="2 3">
    <name type="scientific">Pseudonocardia sulfidoxydans NBRC 16205</name>
    <dbReference type="NCBI Taxonomy" id="1223511"/>
    <lineage>
        <taxon>Bacteria</taxon>
        <taxon>Bacillati</taxon>
        <taxon>Actinomycetota</taxon>
        <taxon>Actinomycetes</taxon>
        <taxon>Pseudonocardiales</taxon>
        <taxon>Pseudonocardiaceae</taxon>
        <taxon>Pseudonocardia</taxon>
    </lineage>
</organism>
<sequence>MSVPTWEKLGAGLRAARRAVVLPSGGRLTAKELADRLGVSAPTISRVETGARHPGALLDRWLDETAAPDELRAELQVLAADTTELAAWRQLHTRGWETHQHDYAALERSATTIISFQNSLIPGLLQTAAYTSYLLETVVGLDSDETATAVRSRLDRQRLLYERGRTFRVVITEAVLRHRLGGEAIMAEQLRRLADLSRLPTVDLGVIPVDTDMASRYGASFDLYDGIDGTDDGLVVVELEAGELREHDPGKVEAYRRRHAIYWAAALTGAAAGDFVEAGAQRMESRIFG</sequence>
<evidence type="ECO:0000313" key="2">
    <source>
        <dbReference type="EMBL" id="GEL27059.1"/>
    </source>
</evidence>
<dbReference type="SUPFAM" id="SSF47413">
    <property type="entry name" value="lambda repressor-like DNA-binding domains"/>
    <property type="match status" value="1"/>
</dbReference>
<dbReference type="Pfam" id="PF13560">
    <property type="entry name" value="HTH_31"/>
    <property type="match status" value="1"/>
</dbReference>
<comment type="caution">
    <text evidence="2">The sequence shown here is derived from an EMBL/GenBank/DDBJ whole genome shotgun (WGS) entry which is preliminary data.</text>
</comment>
<proteinExistence type="predicted"/>
<dbReference type="Gene3D" id="1.10.260.40">
    <property type="entry name" value="lambda repressor-like DNA-binding domains"/>
    <property type="match status" value="1"/>
</dbReference>
<keyword evidence="3" id="KW-1185">Reference proteome</keyword>
<dbReference type="GO" id="GO:0003677">
    <property type="term" value="F:DNA binding"/>
    <property type="evidence" value="ECO:0007669"/>
    <property type="project" value="InterPro"/>
</dbReference>
<dbReference type="InterPro" id="IPR043917">
    <property type="entry name" value="DUF5753"/>
</dbReference>
<dbReference type="PROSITE" id="PS50943">
    <property type="entry name" value="HTH_CROC1"/>
    <property type="match status" value="1"/>
</dbReference>
<feature type="domain" description="HTH cro/C1-type" evidence="1">
    <location>
        <begin position="28"/>
        <end position="54"/>
    </location>
</feature>
<dbReference type="Pfam" id="PF19054">
    <property type="entry name" value="DUF5753"/>
    <property type="match status" value="1"/>
</dbReference>
<dbReference type="Proteomes" id="UP000321685">
    <property type="component" value="Unassembled WGS sequence"/>
</dbReference>
<accession>A0A511DQJ2</accession>
<dbReference type="AlphaFoldDB" id="A0A511DQJ2"/>
<protein>
    <submittedName>
        <fullName evidence="2">Transcriptional regulator</fullName>
    </submittedName>
</protein>
<gene>
    <name evidence="2" type="ORF">PSU4_60130</name>
</gene>
<evidence type="ECO:0000259" key="1">
    <source>
        <dbReference type="PROSITE" id="PS50943"/>
    </source>
</evidence>
<name>A0A511DQJ2_9PSEU</name>
<evidence type="ECO:0000313" key="3">
    <source>
        <dbReference type="Proteomes" id="UP000321685"/>
    </source>
</evidence>
<dbReference type="InterPro" id="IPR001387">
    <property type="entry name" value="Cro/C1-type_HTH"/>
</dbReference>